<dbReference type="GeneID" id="300551953"/>
<evidence type="ECO:0008006" key="3">
    <source>
        <dbReference type="Google" id="ProtNLM"/>
    </source>
</evidence>
<evidence type="ECO:0000313" key="2">
    <source>
        <dbReference type="Proteomes" id="UP000030145"/>
    </source>
</evidence>
<comment type="caution">
    <text evidence="1">The sequence shown here is derived from an EMBL/GenBank/DDBJ whole genome shotgun (WGS) entry which is preliminary data.</text>
</comment>
<dbReference type="AlphaFoldDB" id="A0A0A2DMH3"/>
<evidence type="ECO:0000313" key="1">
    <source>
        <dbReference type="EMBL" id="KGM18096.1"/>
    </source>
</evidence>
<sequence length="189" mass="19472">MGYTRKLRFAGVLGAGLLATAGMGVAVAQGGVSANLALSNTIFNMKVGTLDGEGFNLFTDSDKLHTGQEAVSRLKIKNARVSDVCMTAPVKIPGMGDKRFQMLVPGDNFTAKNMVIAATDIGGALTLEKPQIGVDASQLDDKAEPGSWGLTAQRIIAKGQTISTSSLSADQLTAGGSKISLVNPDDAAC</sequence>
<dbReference type="Pfam" id="PF19741">
    <property type="entry name" value="DUF6230"/>
    <property type="match status" value="1"/>
</dbReference>
<dbReference type="InterPro" id="IPR046198">
    <property type="entry name" value="DUF6230"/>
</dbReference>
<name>A0A0A2DMH3_9CORY</name>
<gene>
    <name evidence="1" type="ORF">MA47_10045</name>
</gene>
<keyword evidence="2" id="KW-1185">Reference proteome</keyword>
<organism evidence="1 2">
    <name type="scientific">Corynebacterium auriscanis</name>
    <dbReference type="NCBI Taxonomy" id="99807"/>
    <lineage>
        <taxon>Bacteria</taxon>
        <taxon>Bacillati</taxon>
        <taxon>Actinomycetota</taxon>
        <taxon>Actinomycetes</taxon>
        <taxon>Mycobacteriales</taxon>
        <taxon>Corynebacteriaceae</taxon>
        <taxon>Corynebacterium</taxon>
    </lineage>
</organism>
<proteinExistence type="predicted"/>
<dbReference type="RefSeq" id="WP_035115922.1">
    <property type="nucleotide sequence ID" value="NZ_CP047046.1"/>
</dbReference>
<accession>A0A0A2DMH3</accession>
<dbReference type="Proteomes" id="UP000030145">
    <property type="component" value="Unassembled WGS sequence"/>
</dbReference>
<protein>
    <recommendedName>
        <fullName evidence="3">Cholesterol esterase</fullName>
    </recommendedName>
</protein>
<dbReference type="EMBL" id="JRVJ01000022">
    <property type="protein sequence ID" value="KGM18096.1"/>
    <property type="molecule type" value="Genomic_DNA"/>
</dbReference>
<reference evidence="1 2" key="1">
    <citation type="submission" date="2014-10" db="EMBL/GenBank/DDBJ databases">
        <title>Whole Genome sequence of Corynebacterium auriscanis strain CIP 106629.</title>
        <authorList>
            <person name="Hassan S.S."/>
            <person name="Jamal S.B."/>
            <person name="Tiwari S."/>
            <person name="Oliveira L.D.C."/>
            <person name="Souza F."/>
            <person name="Mariano D.C."/>
            <person name="Almeida S."/>
            <person name="Dorella F."/>
            <person name="Pereira F."/>
            <person name="Carvalho A."/>
            <person name="Leal C.A."/>
            <person name="Soares S.D.C."/>
            <person name="Figueiredo H.C."/>
            <person name="Silva A."/>
            <person name="Azevedo V.A."/>
        </authorList>
    </citation>
    <scope>NUCLEOTIDE SEQUENCE [LARGE SCALE GENOMIC DNA]</scope>
    <source>
        <strain evidence="1 2">CIP 106629</strain>
    </source>
</reference>